<dbReference type="GO" id="GO:0140107">
    <property type="term" value="F:high-affinity potassium ion transmembrane transporter activity"/>
    <property type="evidence" value="ECO:0007669"/>
    <property type="project" value="TreeGrafter"/>
</dbReference>
<feature type="transmembrane region" description="Helical" evidence="10">
    <location>
        <begin position="674"/>
        <end position="692"/>
    </location>
</feature>
<feature type="compositionally biased region" description="Basic and acidic residues" evidence="9">
    <location>
        <begin position="89"/>
        <end position="106"/>
    </location>
</feature>
<dbReference type="InterPro" id="IPR051143">
    <property type="entry name" value="TrkH_K-transport"/>
</dbReference>
<keyword evidence="8 10" id="KW-0472">Membrane</keyword>
<evidence type="ECO:0008006" key="13">
    <source>
        <dbReference type="Google" id="ProtNLM"/>
    </source>
</evidence>
<feature type="compositionally biased region" description="Basic and acidic residues" evidence="9">
    <location>
        <begin position="769"/>
        <end position="784"/>
    </location>
</feature>
<dbReference type="PANTHER" id="PTHR31064:SF30">
    <property type="entry name" value="HIGH-AFFINITY POTASSIUM TRANSPORT PROTEIN-RELATED"/>
    <property type="match status" value="1"/>
</dbReference>
<evidence type="ECO:0000313" key="12">
    <source>
        <dbReference type="Proteomes" id="UP000054097"/>
    </source>
</evidence>
<evidence type="ECO:0000256" key="2">
    <source>
        <dbReference type="ARBA" id="ARBA00022448"/>
    </source>
</evidence>
<feature type="compositionally biased region" description="Polar residues" evidence="9">
    <location>
        <begin position="802"/>
        <end position="811"/>
    </location>
</feature>
<evidence type="ECO:0000256" key="3">
    <source>
        <dbReference type="ARBA" id="ARBA00022538"/>
    </source>
</evidence>
<sequence>MTVNGLATVNLSTLTGFQQALMFTLMWIGHPVTVSLIIIQSRMWIFEDHLEPLVRKRREEREARRQRRLAERTISQRVLSIFGPGGANERPEDAPHHEIPLPVVDDGKKGKVKASMIRRMSNAPQRVNPSGHVMEPRSSHKPIELPQTPAAVDDPSPPIFESPKSIPVNISDNVAPIIGIRHATDDVSVSPTDKHSSFSPESFGLATAAGRAGRMHQSFSIPEERAGFQRSYTVEFSLSPQTRGASSDVEGNIDRGRLSLVGSREENSARLSFTGETTGRSNRGGEGFGRFPSRVHTFPRTTTGVSMRRRGSLHTGFGGFPTPYRLLIRFLSFIAPNMAERVRMQLTVPKAPSMKSVPKLMAAQTIEAAIQTEHRMDEKDLEFLGGVEYKALKLLRSIVICYHIGIQVLGFSLILIDSLQPRFRAVFDSQPGYVPPVWFAAFQAASAYTNTGTSLSDASMVPFQSATVMVLVMFVLILAGNTGFPIFLRLIIWTLKKSFRHDAPIQEPLHFLLKHPRRCFVYLFPSHQTWFLFTMIVTLTTTDWLCFLILDIGNPVTEAVPVVTRVLIGLLQASAVRAAGFATISLSSLAPAVKVLYVIMMYVSVYPIAMSVRSTNVYEEKSLGIFSEEQDNDSEDSSLLSQEHRFGRREGESRTKIWGEYLIWHAKQQLAFDMWWLGLALWLICIIERFPLMDPENQSWFNIFTVLFEIVSAYGTVGMSLGVPYDNYSTSGAFSVLSKLVVIAVMIRGRHRGLPVAIDRAIVLPHEYNKKGEEHTPDVPRLNDPESGANNIEDPTAKRQDNGSSAAANETTQHDSEKYSRRVSIA</sequence>
<feature type="transmembrane region" description="Helical" evidence="10">
    <location>
        <begin position="20"/>
        <end position="39"/>
    </location>
</feature>
<feature type="region of interest" description="Disordered" evidence="9">
    <location>
        <begin position="769"/>
        <end position="826"/>
    </location>
</feature>
<keyword evidence="2" id="KW-0813">Transport</keyword>
<feature type="transmembrane region" description="Helical" evidence="10">
    <location>
        <begin position="394"/>
        <end position="416"/>
    </location>
</feature>
<dbReference type="OrthoDB" id="9999863at2759"/>
<dbReference type="STRING" id="933852.A0A0C3AQQ6"/>
<reference evidence="12" key="2">
    <citation type="submission" date="2015-01" db="EMBL/GenBank/DDBJ databases">
        <title>Evolutionary Origins and Diversification of the Mycorrhizal Mutualists.</title>
        <authorList>
            <consortium name="DOE Joint Genome Institute"/>
            <consortium name="Mycorrhizal Genomics Consortium"/>
            <person name="Kohler A."/>
            <person name="Kuo A."/>
            <person name="Nagy L.G."/>
            <person name="Floudas D."/>
            <person name="Copeland A."/>
            <person name="Barry K.W."/>
            <person name="Cichocki N."/>
            <person name="Veneault-Fourrey C."/>
            <person name="LaButti K."/>
            <person name="Lindquist E.A."/>
            <person name="Lipzen A."/>
            <person name="Lundell T."/>
            <person name="Morin E."/>
            <person name="Murat C."/>
            <person name="Riley R."/>
            <person name="Ohm R."/>
            <person name="Sun H."/>
            <person name="Tunlid A."/>
            <person name="Henrissat B."/>
            <person name="Grigoriev I.V."/>
            <person name="Hibbett D.S."/>
            <person name="Martin F."/>
        </authorList>
    </citation>
    <scope>NUCLEOTIDE SEQUENCE [LARGE SCALE GENOMIC DNA]</scope>
    <source>
        <strain evidence="12">MAFF 305830</strain>
    </source>
</reference>
<feature type="transmembrane region" description="Helical" evidence="10">
    <location>
        <begin position="530"/>
        <end position="550"/>
    </location>
</feature>
<feature type="region of interest" description="Disordered" evidence="9">
    <location>
        <begin position="266"/>
        <end position="312"/>
    </location>
</feature>
<comment type="subcellular location">
    <subcellularLocation>
        <location evidence="1">Membrane</location>
        <topology evidence="1">Multi-pass membrane protein</topology>
    </subcellularLocation>
</comment>
<feature type="transmembrane region" description="Helical" evidence="10">
    <location>
        <begin position="468"/>
        <end position="492"/>
    </location>
</feature>
<dbReference type="NCBIfam" id="TIGR00934">
    <property type="entry name" value="2a38euk"/>
    <property type="match status" value="1"/>
</dbReference>
<keyword evidence="7" id="KW-0406">Ion transport</keyword>
<feature type="compositionally biased region" description="Polar residues" evidence="9">
    <location>
        <begin position="269"/>
        <end position="281"/>
    </location>
</feature>
<proteinExistence type="predicted"/>
<protein>
    <recommendedName>
        <fullName evidence="13">Potassium transport protein</fullName>
    </recommendedName>
</protein>
<evidence type="ECO:0000256" key="5">
    <source>
        <dbReference type="ARBA" id="ARBA00022958"/>
    </source>
</evidence>
<evidence type="ECO:0000313" key="11">
    <source>
        <dbReference type="EMBL" id="KIM26890.1"/>
    </source>
</evidence>
<keyword evidence="12" id="KW-1185">Reference proteome</keyword>
<dbReference type="InterPro" id="IPR003445">
    <property type="entry name" value="Cat_transpt"/>
</dbReference>
<dbReference type="Pfam" id="PF02386">
    <property type="entry name" value="TrkH"/>
    <property type="match status" value="1"/>
</dbReference>
<keyword evidence="4 10" id="KW-0812">Transmembrane</keyword>
<evidence type="ECO:0000256" key="9">
    <source>
        <dbReference type="SAM" id="MobiDB-lite"/>
    </source>
</evidence>
<feature type="region of interest" description="Disordered" evidence="9">
    <location>
        <begin position="124"/>
        <end position="157"/>
    </location>
</feature>
<dbReference type="AlphaFoldDB" id="A0A0C3AQQ6"/>
<feature type="transmembrane region" description="Helical" evidence="10">
    <location>
        <begin position="595"/>
        <end position="612"/>
    </location>
</feature>
<reference evidence="11 12" key="1">
    <citation type="submission" date="2014-04" db="EMBL/GenBank/DDBJ databases">
        <authorList>
            <consortium name="DOE Joint Genome Institute"/>
            <person name="Kuo A."/>
            <person name="Zuccaro A."/>
            <person name="Kohler A."/>
            <person name="Nagy L.G."/>
            <person name="Floudas D."/>
            <person name="Copeland A."/>
            <person name="Barry K.W."/>
            <person name="Cichocki N."/>
            <person name="Veneault-Fourrey C."/>
            <person name="LaButti K."/>
            <person name="Lindquist E.A."/>
            <person name="Lipzen A."/>
            <person name="Lundell T."/>
            <person name="Morin E."/>
            <person name="Murat C."/>
            <person name="Sun H."/>
            <person name="Tunlid A."/>
            <person name="Henrissat B."/>
            <person name="Grigoriev I.V."/>
            <person name="Hibbett D.S."/>
            <person name="Martin F."/>
            <person name="Nordberg H.P."/>
            <person name="Cantor M.N."/>
            <person name="Hua S.X."/>
        </authorList>
    </citation>
    <scope>NUCLEOTIDE SEQUENCE [LARGE SCALE GENOMIC DNA]</scope>
    <source>
        <strain evidence="11 12">MAFF 305830</strain>
    </source>
</reference>
<dbReference type="InterPro" id="IPR004773">
    <property type="entry name" value="K/Na_transp_Trk1/HKT1"/>
</dbReference>
<organism evidence="11 12">
    <name type="scientific">Serendipita vermifera MAFF 305830</name>
    <dbReference type="NCBI Taxonomy" id="933852"/>
    <lineage>
        <taxon>Eukaryota</taxon>
        <taxon>Fungi</taxon>
        <taxon>Dikarya</taxon>
        <taxon>Basidiomycota</taxon>
        <taxon>Agaricomycotina</taxon>
        <taxon>Agaricomycetes</taxon>
        <taxon>Sebacinales</taxon>
        <taxon>Serendipitaceae</taxon>
        <taxon>Serendipita</taxon>
    </lineage>
</organism>
<evidence type="ECO:0000256" key="6">
    <source>
        <dbReference type="ARBA" id="ARBA00022989"/>
    </source>
</evidence>
<evidence type="ECO:0000256" key="10">
    <source>
        <dbReference type="SAM" id="Phobius"/>
    </source>
</evidence>
<dbReference type="GO" id="GO:0030007">
    <property type="term" value="P:intracellular potassium ion homeostasis"/>
    <property type="evidence" value="ECO:0007669"/>
    <property type="project" value="TreeGrafter"/>
</dbReference>
<evidence type="ECO:0000256" key="7">
    <source>
        <dbReference type="ARBA" id="ARBA00023065"/>
    </source>
</evidence>
<evidence type="ECO:0000256" key="1">
    <source>
        <dbReference type="ARBA" id="ARBA00004141"/>
    </source>
</evidence>
<dbReference type="PANTHER" id="PTHR31064">
    <property type="entry name" value="POTASSIUM TRANSPORT PROTEIN DDB_G0292412-RELATED"/>
    <property type="match status" value="1"/>
</dbReference>
<dbReference type="GO" id="GO:0005886">
    <property type="term" value="C:plasma membrane"/>
    <property type="evidence" value="ECO:0007669"/>
    <property type="project" value="TreeGrafter"/>
</dbReference>
<gene>
    <name evidence="11" type="ORF">M408DRAFT_330271</name>
</gene>
<dbReference type="HOGENOM" id="CLU_005947_3_0_1"/>
<accession>A0A0C3AQQ6</accession>
<feature type="region of interest" description="Disordered" evidence="9">
    <location>
        <begin position="82"/>
        <end position="106"/>
    </location>
</feature>
<feature type="compositionally biased region" description="Basic and acidic residues" evidence="9">
    <location>
        <begin position="134"/>
        <end position="143"/>
    </location>
</feature>
<evidence type="ECO:0000256" key="8">
    <source>
        <dbReference type="ARBA" id="ARBA00023136"/>
    </source>
</evidence>
<dbReference type="GO" id="GO:1990573">
    <property type="term" value="P:potassium ion import across plasma membrane"/>
    <property type="evidence" value="ECO:0007669"/>
    <property type="project" value="TreeGrafter"/>
</dbReference>
<keyword evidence="3" id="KW-0633">Potassium transport</keyword>
<keyword evidence="6 10" id="KW-1133">Transmembrane helix</keyword>
<keyword evidence="5" id="KW-0630">Potassium</keyword>
<dbReference type="Proteomes" id="UP000054097">
    <property type="component" value="Unassembled WGS sequence"/>
</dbReference>
<name>A0A0C3AQQ6_SERVB</name>
<evidence type="ECO:0000256" key="4">
    <source>
        <dbReference type="ARBA" id="ARBA00022692"/>
    </source>
</evidence>
<dbReference type="EMBL" id="KN824302">
    <property type="protein sequence ID" value="KIM26890.1"/>
    <property type="molecule type" value="Genomic_DNA"/>
</dbReference>
<feature type="transmembrane region" description="Helical" evidence="10">
    <location>
        <begin position="699"/>
        <end position="722"/>
    </location>
</feature>